<accession>A0A9R1CR80</accession>
<organism evidence="1 2">
    <name type="scientific">Natronomonas aquatica</name>
    <dbReference type="NCBI Taxonomy" id="2841590"/>
    <lineage>
        <taxon>Archaea</taxon>
        <taxon>Methanobacteriati</taxon>
        <taxon>Methanobacteriota</taxon>
        <taxon>Stenosarchaea group</taxon>
        <taxon>Halobacteria</taxon>
        <taxon>Halobacteriales</taxon>
        <taxon>Natronomonadaceae</taxon>
        <taxon>Natronomonas</taxon>
    </lineage>
</organism>
<evidence type="ECO:0000313" key="1">
    <source>
        <dbReference type="EMBL" id="MCQ4332328.1"/>
    </source>
</evidence>
<sequence length="132" mass="14113">MECPNCGARPVVFDVPATYRTHLPEASDRAALCPECLTLTAPGDGTADPDPRFDRISSAFPTDEAAVPLAIAIGLLDSLALNRNALEALIPAAEAAGADPLLLLDRLNVQGGVDPDFDIDRRRHQLEQLLEE</sequence>
<dbReference type="EMBL" id="JAHLKM010000002">
    <property type="protein sequence ID" value="MCQ4332328.1"/>
    <property type="molecule type" value="Genomic_DNA"/>
</dbReference>
<reference evidence="1" key="1">
    <citation type="journal article" date="2023" name="Front. Microbiol.">
        <title>Genomic-based phylogenetic and metabolic analyses of the genus Natronomonas, and description of Natronomonas aquatica sp. nov.</title>
        <authorList>
            <person name="Garcia-Roldan A."/>
            <person name="Duran-Viseras A."/>
            <person name="de la Haba R.R."/>
            <person name="Corral P."/>
            <person name="Sanchez-Porro C."/>
            <person name="Ventosa A."/>
        </authorList>
    </citation>
    <scope>NUCLEOTIDE SEQUENCE</scope>
    <source>
        <strain evidence="1">F2-12</strain>
    </source>
</reference>
<evidence type="ECO:0000313" key="2">
    <source>
        <dbReference type="Proteomes" id="UP001139494"/>
    </source>
</evidence>
<keyword evidence="2" id="KW-1185">Reference proteome</keyword>
<evidence type="ECO:0008006" key="3">
    <source>
        <dbReference type="Google" id="ProtNLM"/>
    </source>
</evidence>
<dbReference type="RefSeq" id="WP_256028250.1">
    <property type="nucleotide sequence ID" value="NZ_JAHLKM010000002.1"/>
</dbReference>
<comment type="caution">
    <text evidence="1">The sequence shown here is derived from an EMBL/GenBank/DDBJ whole genome shotgun (WGS) entry which is preliminary data.</text>
</comment>
<proteinExistence type="predicted"/>
<protein>
    <recommendedName>
        <fullName evidence="3">Small CPxCG-related zinc finger protein</fullName>
    </recommendedName>
</protein>
<dbReference type="Proteomes" id="UP001139494">
    <property type="component" value="Unassembled WGS sequence"/>
</dbReference>
<gene>
    <name evidence="1" type="ORF">KM295_02255</name>
</gene>
<dbReference type="AlphaFoldDB" id="A0A9R1CR80"/>
<dbReference type="Pfam" id="PF19792">
    <property type="entry name" value="DUF6276"/>
    <property type="match status" value="1"/>
</dbReference>
<name>A0A9R1CR80_9EURY</name>
<dbReference type="InterPro" id="IPR046243">
    <property type="entry name" value="DUF6276"/>
</dbReference>